<dbReference type="EMBL" id="JAWWNJ010000015">
    <property type="protein sequence ID" value="KAK7040559.1"/>
    <property type="molecule type" value="Genomic_DNA"/>
</dbReference>
<dbReference type="Gene3D" id="3.80.10.10">
    <property type="entry name" value="Ribonuclease Inhibitor"/>
    <property type="match status" value="1"/>
</dbReference>
<evidence type="ECO:0000313" key="2">
    <source>
        <dbReference type="EMBL" id="KAK7040559.1"/>
    </source>
</evidence>
<name>A0AAW0CQZ3_9AGAR</name>
<sequence length="414" mass="46972">MSPAPPSVIAELQEHLSKLALAIEAQKEILRDLEKQRSQALSRLNDCFDPIARLPLELQSEIFLCCLPSNELTVNTRGPPILFLRVSRLWRDIALATPKLWAHLSIAFPRHSLDLCESWIKRAQHLPLSLTLRGDLVLGDRALELLDDWAQQLQHLSLDVGTSRDADWSMRYICIVEDLPCLKTLSISSSDDIYFYDADNWLEILDAAPELVQLNLRIGSSEQSRSRLASSEPLVHESLERLQLPDPKGVLQYITLPGLKELSLQFIDFDQEHLKAFLTRSSPTLVYWDLNPPLQWSPVMTDCLRLVPSLVHLFLRIGDNNTNIITLLATPSSNILPNLCHLTLQPYFTIRPEDVDPIIRMLSVRRLASADFRKLESFRLIDRDPPNSDFAAALGKLAEDGMNIRVGKSREDVE</sequence>
<gene>
    <name evidence="2" type="ORF">R3P38DRAFT_2895561</name>
</gene>
<organism evidence="2 3">
    <name type="scientific">Favolaschia claudopus</name>
    <dbReference type="NCBI Taxonomy" id="2862362"/>
    <lineage>
        <taxon>Eukaryota</taxon>
        <taxon>Fungi</taxon>
        <taxon>Dikarya</taxon>
        <taxon>Basidiomycota</taxon>
        <taxon>Agaricomycotina</taxon>
        <taxon>Agaricomycetes</taxon>
        <taxon>Agaricomycetidae</taxon>
        <taxon>Agaricales</taxon>
        <taxon>Marasmiineae</taxon>
        <taxon>Mycenaceae</taxon>
        <taxon>Favolaschia</taxon>
    </lineage>
</organism>
<dbReference type="InterPro" id="IPR032675">
    <property type="entry name" value="LRR_dom_sf"/>
</dbReference>
<evidence type="ECO:0008006" key="4">
    <source>
        <dbReference type="Google" id="ProtNLM"/>
    </source>
</evidence>
<comment type="caution">
    <text evidence="2">The sequence shown here is derived from an EMBL/GenBank/DDBJ whole genome shotgun (WGS) entry which is preliminary data.</text>
</comment>
<dbReference type="Proteomes" id="UP001362999">
    <property type="component" value="Unassembled WGS sequence"/>
</dbReference>
<evidence type="ECO:0000256" key="1">
    <source>
        <dbReference type="SAM" id="Coils"/>
    </source>
</evidence>
<dbReference type="SUPFAM" id="SSF52047">
    <property type="entry name" value="RNI-like"/>
    <property type="match status" value="1"/>
</dbReference>
<keyword evidence="1" id="KW-0175">Coiled coil</keyword>
<keyword evidence="3" id="KW-1185">Reference proteome</keyword>
<proteinExistence type="predicted"/>
<reference evidence="2 3" key="1">
    <citation type="journal article" date="2024" name="J Genomics">
        <title>Draft genome sequencing and assembly of Favolaschia claudopus CIRM-BRFM 2984 isolated from oak limbs.</title>
        <authorList>
            <person name="Navarro D."/>
            <person name="Drula E."/>
            <person name="Chaduli D."/>
            <person name="Cazenave R."/>
            <person name="Ahrendt S."/>
            <person name="Wang J."/>
            <person name="Lipzen A."/>
            <person name="Daum C."/>
            <person name="Barry K."/>
            <person name="Grigoriev I.V."/>
            <person name="Favel A."/>
            <person name="Rosso M.N."/>
            <person name="Martin F."/>
        </authorList>
    </citation>
    <scope>NUCLEOTIDE SEQUENCE [LARGE SCALE GENOMIC DNA]</scope>
    <source>
        <strain evidence="2 3">CIRM-BRFM 2984</strain>
    </source>
</reference>
<protein>
    <recommendedName>
        <fullName evidence="4">F-box domain-containing protein</fullName>
    </recommendedName>
</protein>
<dbReference type="AlphaFoldDB" id="A0AAW0CQZ3"/>
<feature type="coiled-coil region" evidence="1">
    <location>
        <begin position="9"/>
        <end position="43"/>
    </location>
</feature>
<accession>A0AAW0CQZ3</accession>
<evidence type="ECO:0000313" key="3">
    <source>
        <dbReference type="Proteomes" id="UP001362999"/>
    </source>
</evidence>